<dbReference type="GO" id="GO:0016301">
    <property type="term" value="F:kinase activity"/>
    <property type="evidence" value="ECO:0007669"/>
    <property type="project" value="UniProtKB-KW"/>
</dbReference>
<keyword evidence="3" id="KW-1185">Reference proteome</keyword>
<sequence>MRSIIRENKGGLMNVITVSREYGLFVEDLLKDFARDNDMNIFSHQLLMEVAKKIDEPIEKLENLYSMEKFKSFKIFLTEMLQSMTEASSLFVESSQMDSPIFFPLFYPTSSKKDDLEKIENRESYIDLMRKVIIDTYKKGNVIIIGRGAQIVLRDYKKVRHLRFVGSCEKQIERVMDKLDLEKEEAINKIKTINKRRKDYISYFYDEDINDNSLYHFIVNVDRLGKDNLYGFLKHLAGGRNG</sequence>
<dbReference type="AlphaFoldDB" id="A0A5D0MD04"/>
<dbReference type="Proteomes" id="UP000324143">
    <property type="component" value="Unassembled WGS sequence"/>
</dbReference>
<evidence type="ECO:0000313" key="2">
    <source>
        <dbReference type="EMBL" id="TYB31607.1"/>
    </source>
</evidence>
<dbReference type="Pfam" id="PF13189">
    <property type="entry name" value="Cytidylate_kin2"/>
    <property type="match status" value="1"/>
</dbReference>
<proteinExistence type="predicted"/>
<evidence type="ECO:0000256" key="1">
    <source>
        <dbReference type="SAM" id="Coils"/>
    </source>
</evidence>
<dbReference type="InterPro" id="IPR027417">
    <property type="entry name" value="P-loop_NTPase"/>
</dbReference>
<dbReference type="EMBL" id="VSIX01000032">
    <property type="protein sequence ID" value="TYB31607.1"/>
    <property type="molecule type" value="Genomic_DNA"/>
</dbReference>
<evidence type="ECO:0000313" key="3">
    <source>
        <dbReference type="Proteomes" id="UP000324143"/>
    </source>
</evidence>
<dbReference type="Gene3D" id="3.40.50.300">
    <property type="entry name" value="P-loop containing nucleotide triphosphate hydrolases"/>
    <property type="match status" value="1"/>
</dbReference>
<reference evidence="2" key="1">
    <citation type="submission" date="2019-08" db="EMBL/GenBank/DDBJ databases">
        <title>Genomic characterization of a novel candidate phylum (ARYD3) from a high temperature, high salinity tertiary oil reservoir in north central Oklahoma, USA.</title>
        <authorList>
            <person name="Youssef N.H."/>
            <person name="Yadav A."/>
            <person name="Elshahed M.S."/>
        </authorList>
    </citation>
    <scope>NUCLEOTIDE SEQUENCE [LARGE SCALE GENOMIC DNA]</scope>
    <source>
        <strain evidence="2">ARYD3</strain>
    </source>
</reference>
<name>A0A5D0MD04_9BACT</name>
<feature type="coiled-coil region" evidence="1">
    <location>
        <begin position="165"/>
        <end position="196"/>
    </location>
</feature>
<keyword evidence="1" id="KW-0175">Coiled coil</keyword>
<gene>
    <name evidence="2" type="ORF">FXF47_03150</name>
</gene>
<protein>
    <submittedName>
        <fullName evidence="2">Cytidylate kinase-like family protein</fullName>
    </submittedName>
</protein>
<accession>A0A5D0MD04</accession>
<comment type="caution">
    <text evidence="2">The sequence shown here is derived from an EMBL/GenBank/DDBJ whole genome shotgun (WGS) entry which is preliminary data.</text>
</comment>
<organism evidence="2 3">
    <name type="scientific">Candidatus Mcinerneyibacterium aminivorans</name>
    <dbReference type="NCBI Taxonomy" id="2703815"/>
    <lineage>
        <taxon>Bacteria</taxon>
        <taxon>Candidatus Macinerneyibacteriota</taxon>
        <taxon>Candidatus Mcinerneyibacteria</taxon>
        <taxon>Candidatus Mcinerneyibacteriales</taxon>
        <taxon>Candidatus Mcinerneyibacteriaceae</taxon>
        <taxon>Candidatus Mcinerneyibacterium</taxon>
    </lineage>
</organism>